<feature type="region of interest" description="Disordered" evidence="4">
    <location>
        <begin position="353"/>
        <end position="415"/>
    </location>
</feature>
<keyword evidence="2 3" id="KW-0040">ANK repeat</keyword>
<dbReference type="Gene3D" id="1.25.40.20">
    <property type="entry name" value="Ankyrin repeat-containing domain"/>
    <property type="match status" value="1"/>
</dbReference>
<protein>
    <submittedName>
        <fullName evidence="5">Uncharacterized protein</fullName>
    </submittedName>
</protein>
<evidence type="ECO:0000256" key="3">
    <source>
        <dbReference type="PROSITE-ProRule" id="PRU00023"/>
    </source>
</evidence>
<evidence type="ECO:0000313" key="6">
    <source>
        <dbReference type="Proteomes" id="UP000815325"/>
    </source>
</evidence>
<feature type="region of interest" description="Disordered" evidence="4">
    <location>
        <begin position="434"/>
        <end position="518"/>
    </location>
</feature>
<feature type="compositionally biased region" description="Polar residues" evidence="4">
    <location>
        <begin position="451"/>
        <end position="461"/>
    </location>
</feature>
<feature type="compositionally biased region" description="Low complexity" evidence="4">
    <location>
        <begin position="507"/>
        <end position="518"/>
    </location>
</feature>
<accession>A0ABQ7GR28</accession>
<feature type="compositionally biased region" description="Polar residues" evidence="4">
    <location>
        <begin position="725"/>
        <end position="737"/>
    </location>
</feature>
<keyword evidence="6" id="KW-1185">Reference proteome</keyword>
<evidence type="ECO:0000256" key="4">
    <source>
        <dbReference type="SAM" id="MobiDB-lite"/>
    </source>
</evidence>
<name>A0ABQ7GR28_DUNSA</name>
<evidence type="ECO:0000313" key="5">
    <source>
        <dbReference type="EMBL" id="KAF5837066.1"/>
    </source>
</evidence>
<gene>
    <name evidence="5" type="ORF">DUNSADRAFT_4899</name>
</gene>
<feature type="repeat" description="ANK" evidence="3">
    <location>
        <begin position="15"/>
        <end position="47"/>
    </location>
</feature>
<feature type="region of interest" description="Disordered" evidence="4">
    <location>
        <begin position="580"/>
        <end position="606"/>
    </location>
</feature>
<feature type="region of interest" description="Disordered" evidence="4">
    <location>
        <begin position="207"/>
        <end position="264"/>
    </location>
</feature>
<sequence>MCTLPCRLVNMQNLFGFAPLQYAAWSKQPAVVQVLLQYGADMLIKNPRAGTEHSILCAAGSTPLHLAAFRGHIEISRILLKTFYERFLEPMLLAQAGTGVDAATITRSVRANDPRTQVNALNLLPHQVAHRLGFLALSMLLKPNIPILRLFSEDERAVRLYGPPQLKVLCAEALNRKLLAALEQLSNNPPPKPKLPVTAIPAPAAVTLAQPPPQPPSSPHPPLLQPRTSMQHGRHPSNSLPTVPEADDEMTTTTNMSRDMPANPSFTRCARTAGTYLAFNGTLGVQQNDGAPQWGGSQEELQAMFVPPNAVQQQQQQLVQLQEQQKQANLDGTSPVHSLVENVVEAPSLDLWQYPEQPRSSPTMPKPGPSPFAAMAAAPPSRASLETTSQHTAPTPHRAHTTSTVSSGGAAAPPEPCAVLSSAAAAAAAAAHVGPKAAGGPHPIATRLPGQATSSCEQNTHAGRAQTIEGADSSSLLLPTPPARSGTSSPVPVLHSGGGAVAQPQEHSSTTAQASHPATAAAAASSLLHSPTLVHRGDASAYACLLGSNNASVPVPTTNQGPSQTGVPSHACLSLPTINVTRPTSHPAHDNALPSKDSPASHSNPHALHFRRHSSVHACPENLPFSGPQGYCGSGSGTVTFAPEHQRLSALQSTSRGARLETATSNPIPGQEENSTDTASQLYRSASTATNGDNTVPNSPPAGPAGVPGNAPSTGRSGSGISGLFRTSSPLRSTSPFQRLRRRNSPPGRTGGVTDPGAGPGPSTSQAAVKNAAV</sequence>
<dbReference type="PROSITE" id="PS50297">
    <property type="entry name" value="ANK_REP_REGION"/>
    <property type="match status" value="2"/>
</dbReference>
<dbReference type="Proteomes" id="UP000815325">
    <property type="component" value="Unassembled WGS sequence"/>
</dbReference>
<dbReference type="Pfam" id="PF00023">
    <property type="entry name" value="Ank"/>
    <property type="match status" value="2"/>
</dbReference>
<dbReference type="InterPro" id="IPR002110">
    <property type="entry name" value="Ankyrin_rpt"/>
</dbReference>
<feature type="compositionally biased region" description="Low complexity" evidence="4">
    <location>
        <begin position="391"/>
        <end position="404"/>
    </location>
</feature>
<dbReference type="PANTHER" id="PTHR24173:SF74">
    <property type="entry name" value="ANKYRIN REPEAT DOMAIN-CONTAINING PROTEIN 16"/>
    <property type="match status" value="1"/>
</dbReference>
<keyword evidence="1" id="KW-0677">Repeat</keyword>
<dbReference type="SMART" id="SM00248">
    <property type="entry name" value="ANK"/>
    <property type="match status" value="2"/>
</dbReference>
<dbReference type="EMBL" id="MU069630">
    <property type="protein sequence ID" value="KAF5837066.1"/>
    <property type="molecule type" value="Genomic_DNA"/>
</dbReference>
<dbReference type="PROSITE" id="PS50088">
    <property type="entry name" value="ANK_REPEAT"/>
    <property type="match status" value="2"/>
</dbReference>
<feature type="compositionally biased region" description="Polar residues" evidence="4">
    <location>
        <begin position="650"/>
        <end position="695"/>
    </location>
</feature>
<proteinExistence type="predicted"/>
<feature type="compositionally biased region" description="Low complexity" evidence="4">
    <location>
        <begin position="371"/>
        <end position="384"/>
    </location>
</feature>
<evidence type="ECO:0000256" key="1">
    <source>
        <dbReference type="ARBA" id="ARBA00022737"/>
    </source>
</evidence>
<organism evidence="5 6">
    <name type="scientific">Dunaliella salina</name>
    <name type="common">Green alga</name>
    <name type="synonym">Protococcus salinus</name>
    <dbReference type="NCBI Taxonomy" id="3046"/>
    <lineage>
        <taxon>Eukaryota</taxon>
        <taxon>Viridiplantae</taxon>
        <taxon>Chlorophyta</taxon>
        <taxon>core chlorophytes</taxon>
        <taxon>Chlorophyceae</taxon>
        <taxon>CS clade</taxon>
        <taxon>Chlamydomonadales</taxon>
        <taxon>Dunaliellaceae</taxon>
        <taxon>Dunaliella</taxon>
    </lineage>
</organism>
<feature type="repeat" description="ANK" evidence="3">
    <location>
        <begin position="59"/>
        <end position="81"/>
    </location>
</feature>
<dbReference type="InterPro" id="IPR036770">
    <property type="entry name" value="Ankyrin_rpt-contain_sf"/>
</dbReference>
<reference evidence="5" key="1">
    <citation type="submission" date="2017-08" db="EMBL/GenBank/DDBJ databases">
        <authorList>
            <person name="Polle J.E."/>
            <person name="Barry K."/>
            <person name="Cushman J."/>
            <person name="Schmutz J."/>
            <person name="Tran D."/>
            <person name="Hathwaick L.T."/>
            <person name="Yim W.C."/>
            <person name="Jenkins J."/>
            <person name="Mckie-Krisberg Z.M."/>
            <person name="Prochnik S."/>
            <person name="Lindquist E."/>
            <person name="Dockter R.B."/>
            <person name="Adam C."/>
            <person name="Molina H."/>
            <person name="Bunkerborg J."/>
            <person name="Jin E."/>
            <person name="Buchheim M."/>
            <person name="Magnuson J."/>
        </authorList>
    </citation>
    <scope>NUCLEOTIDE SEQUENCE</scope>
    <source>
        <strain evidence="5">CCAP 19/18</strain>
    </source>
</reference>
<evidence type="ECO:0000256" key="2">
    <source>
        <dbReference type="ARBA" id="ARBA00023043"/>
    </source>
</evidence>
<feature type="compositionally biased region" description="Polar residues" evidence="4">
    <location>
        <begin position="227"/>
        <end position="241"/>
    </location>
</feature>
<dbReference type="PANTHER" id="PTHR24173">
    <property type="entry name" value="ANKYRIN REPEAT CONTAINING"/>
    <property type="match status" value="1"/>
</dbReference>
<dbReference type="SUPFAM" id="SSF48403">
    <property type="entry name" value="Ankyrin repeat"/>
    <property type="match status" value="1"/>
</dbReference>
<comment type="caution">
    <text evidence="5">The sequence shown here is derived from an EMBL/GenBank/DDBJ whole genome shotgun (WGS) entry which is preliminary data.</text>
</comment>
<feature type="compositionally biased region" description="Low complexity" evidence="4">
    <location>
        <begin position="704"/>
        <end position="713"/>
    </location>
</feature>
<feature type="region of interest" description="Disordered" evidence="4">
    <location>
        <begin position="650"/>
        <end position="774"/>
    </location>
</feature>
<feature type="compositionally biased region" description="Pro residues" evidence="4">
    <location>
        <begin position="210"/>
        <end position="224"/>
    </location>
</feature>